<dbReference type="InterPro" id="IPR027417">
    <property type="entry name" value="P-loop_NTPase"/>
</dbReference>
<dbReference type="NCBIfam" id="TIGR02746">
    <property type="entry name" value="TraC-F-type"/>
    <property type="match status" value="1"/>
</dbReference>
<dbReference type="RefSeq" id="WP_238584034.1">
    <property type="nucleotide sequence ID" value="NZ_CAAAIU010000019.1"/>
</dbReference>
<sequence length="868" mass="98923">MLTKIRDLNRKVVYKIARFLGEESVAPESLQEIADANETMSLNEAIFERLLPYEAMLDNDLFMNKTTMGFGLYLAPGSGADAHLVKAHAELLKHRLPEGFDLTVMMHKHHYLENDLIRGFKAILERGGMYEAIARMSIRYHLNAIKSGYKNKRNIPAQLADYRCYLFVSTKKSKESQQSLEDSRLDFESELSVMGYHHARLSRTDFKTLLRVLTSPNIDDIQWPTCEDNTNELLSKGMIRPNTTVLINDDSVDIRVVDDEGHPKTTRLVSLMIEKNKWPKKFALWSQADLFANLFSTEKGIQCPFLISFTIKGVNQEQVRQESKRKTESLTKANNAVQRALNPNLVDELKNWQYCYDEAHKGNLSLHRTFYNVLLFTDVQHERKHVAQTLNAYREFGFSLVQKPVSAWLRYLGSLPFFLNEGMFESLERMDDETKRLSHYTCANLMPLIADFKGSPKGMLLPTYRHQLAYVDTFDSKNLPISNFNFVTVGSSGSGKSLLNQWRLLSGLAQGEKIFVIDLGDSYKHLCELVGGTYLNAANITLNPFTLFDFDGEVEIDGKVTNNYTQIRDLLAIMASPHAPISSIQSDYLLEAVRACWQQNGAKTCMDDVLQALRLMLQNLESKDDVRLSDLIIHLRKFGRDGLYGSMFNSDTPFISNPDFVVLEMGGFEENPELLTIIMFVMIVIIQGQFYHSDRNVRKLCIIDEAWRFISEGSTSNPIAARFISQGFRTARKYNGGFGVIFQELTAMTGSIEGQAVASSSDIKFIMRQGTFEDYVKNNPDVYDEKQKRLIKSFGEAESQGFSSVMVQYGKAYTFHRYFADPFTRVLFSSNAEEFAAIETFRSQGLSLEQAVYRVAEQYYGDELCKVS</sequence>
<dbReference type="EMBL" id="LNXY01000032">
    <property type="protein sequence ID" value="KTC84398.1"/>
    <property type="molecule type" value="Genomic_DNA"/>
</dbReference>
<dbReference type="PANTHER" id="PTHR38467">
    <property type="match status" value="1"/>
</dbReference>
<dbReference type="Proteomes" id="UP000054736">
    <property type="component" value="Unassembled WGS sequence"/>
</dbReference>
<gene>
    <name evidence="2" type="primary">traC</name>
    <name evidence="2" type="ORF">Ldro_3001</name>
</gene>
<dbReference type="PANTHER" id="PTHR38467:SF1">
    <property type="entry name" value="CONJUGATIVE TRANSFER: ASSEMBLY"/>
    <property type="match status" value="1"/>
</dbReference>
<evidence type="ECO:0000313" key="2">
    <source>
        <dbReference type="EMBL" id="KTC84398.1"/>
    </source>
</evidence>
<accession>A0A0W0SM58</accession>
<proteinExistence type="predicted"/>
<dbReference type="Gene3D" id="3.40.50.300">
    <property type="entry name" value="P-loop containing nucleotide triphosphate hydrolases"/>
    <property type="match status" value="1"/>
</dbReference>
<dbReference type="AlphaFoldDB" id="A0A0W0SM58"/>
<evidence type="ECO:0000259" key="1">
    <source>
        <dbReference type="Pfam" id="PF19044"/>
    </source>
</evidence>
<dbReference type="InterPro" id="IPR053155">
    <property type="entry name" value="F-pilin_assembly_TraC"/>
</dbReference>
<name>A0A0W0SM58_9GAMM</name>
<organism evidence="2 3">
    <name type="scientific">Legionella drozanskii LLAP-1</name>
    <dbReference type="NCBI Taxonomy" id="1212489"/>
    <lineage>
        <taxon>Bacteria</taxon>
        <taxon>Pseudomonadati</taxon>
        <taxon>Pseudomonadota</taxon>
        <taxon>Gammaproteobacteria</taxon>
        <taxon>Legionellales</taxon>
        <taxon>Legionellaceae</taxon>
        <taxon>Legionella</taxon>
    </lineage>
</organism>
<dbReference type="InterPro" id="IPR043964">
    <property type="entry name" value="P-loop_TraG"/>
</dbReference>
<dbReference type="PATRIC" id="fig|1212489.4.peg.3172"/>
<comment type="caution">
    <text evidence="2">The sequence shown here is derived from an EMBL/GenBank/DDBJ whole genome shotgun (WGS) entry which is preliminary data.</text>
</comment>
<reference evidence="2 3" key="1">
    <citation type="submission" date="2015-11" db="EMBL/GenBank/DDBJ databases">
        <title>Genomic analysis of 38 Legionella species identifies large and diverse effector repertoires.</title>
        <authorList>
            <person name="Burstein D."/>
            <person name="Amaro F."/>
            <person name="Zusman T."/>
            <person name="Lifshitz Z."/>
            <person name="Cohen O."/>
            <person name="Gilbert J.A."/>
            <person name="Pupko T."/>
            <person name="Shuman H.A."/>
            <person name="Segal G."/>
        </authorList>
    </citation>
    <scope>NUCLEOTIDE SEQUENCE [LARGE SCALE GENOMIC DNA]</scope>
    <source>
        <strain evidence="2 3">ATCC 700990</strain>
    </source>
</reference>
<keyword evidence="3" id="KW-1185">Reference proteome</keyword>
<dbReference type="STRING" id="1212489.Ldro_3001"/>
<feature type="domain" description="TraG P-loop" evidence="1">
    <location>
        <begin position="477"/>
        <end position="857"/>
    </location>
</feature>
<dbReference type="InterPro" id="IPR014117">
    <property type="entry name" value="TraC-F-type"/>
</dbReference>
<dbReference type="Pfam" id="PF19044">
    <property type="entry name" value="P-loop_TraG"/>
    <property type="match status" value="1"/>
</dbReference>
<dbReference type="Gene3D" id="1.10.8.730">
    <property type="match status" value="1"/>
</dbReference>
<dbReference type="InterPro" id="IPR025955">
    <property type="entry name" value="TraC/Conjuga_ATPase"/>
</dbReference>
<dbReference type="SUPFAM" id="SSF52540">
    <property type="entry name" value="P-loop containing nucleoside triphosphate hydrolases"/>
    <property type="match status" value="1"/>
</dbReference>
<protein>
    <submittedName>
        <fullName evidence="2">F pilus assembly protein TraC</fullName>
    </submittedName>
</protein>
<dbReference type="Pfam" id="PF11130">
    <property type="entry name" value="TraC_F_IV"/>
    <property type="match status" value="1"/>
</dbReference>
<evidence type="ECO:0000313" key="3">
    <source>
        <dbReference type="Proteomes" id="UP000054736"/>
    </source>
</evidence>